<name>A0A8S0YA80_9GAMM</name>
<feature type="domain" description="PHA accumulation regulator DNA-binding N-terminal" evidence="2">
    <location>
        <begin position="4"/>
        <end position="63"/>
    </location>
</feature>
<accession>A0A8S0YA80</accession>
<dbReference type="Pfam" id="PF07879">
    <property type="entry name" value="PHB_acc_N"/>
    <property type="match status" value="1"/>
</dbReference>
<gene>
    <name evidence="3" type="ORF">METHB2_380034</name>
</gene>
<dbReference type="Pfam" id="PF05233">
    <property type="entry name" value="PHB_acc"/>
    <property type="match status" value="1"/>
</dbReference>
<evidence type="ECO:0008006" key="5">
    <source>
        <dbReference type="Google" id="ProtNLM"/>
    </source>
</evidence>
<dbReference type="RefSeq" id="WP_217426494.1">
    <property type="nucleotide sequence ID" value="NZ_CADCXN010000067.1"/>
</dbReference>
<organism evidence="3 4">
    <name type="scientific">Candidatus Methylobacter favarea</name>
    <dbReference type="NCBI Taxonomy" id="2707345"/>
    <lineage>
        <taxon>Bacteria</taxon>
        <taxon>Pseudomonadati</taxon>
        <taxon>Pseudomonadota</taxon>
        <taxon>Gammaproteobacteria</taxon>
        <taxon>Methylococcales</taxon>
        <taxon>Methylococcaceae</taxon>
        <taxon>Methylobacter</taxon>
    </lineage>
</organism>
<dbReference type="InterPro" id="IPR012909">
    <property type="entry name" value="PHA_DNA-bd_N"/>
</dbReference>
<sequence>MTIIIKKYPNRRLYDTDRSRYITVADVRDLVVKCVDFKVIDANTNEDITNSVLLQIIFEQENHGESIFTAEILSKIIRFYDNSVQEIFTSYLDQSLNMFVKQQSLLQKQVQDMLVNTPQLNALATVTKLNLEAWRELQEQFFKTAGLYPGSDKKPQ</sequence>
<dbReference type="Proteomes" id="UP000494216">
    <property type="component" value="Unassembled WGS sequence"/>
</dbReference>
<dbReference type="GO" id="GO:0006355">
    <property type="term" value="P:regulation of DNA-templated transcription"/>
    <property type="evidence" value="ECO:0007669"/>
    <property type="project" value="InterPro"/>
</dbReference>
<dbReference type="NCBIfam" id="TIGR01848">
    <property type="entry name" value="PHA_reg_PhaR"/>
    <property type="match status" value="1"/>
</dbReference>
<proteinExistence type="predicted"/>
<dbReference type="AlphaFoldDB" id="A0A8S0YA80"/>
<reference evidence="3 4" key="1">
    <citation type="submission" date="2020-02" db="EMBL/GenBank/DDBJ databases">
        <authorList>
            <person name="Hogendoorn C."/>
        </authorList>
    </citation>
    <scope>NUCLEOTIDE SEQUENCE [LARGE SCALE GENOMIC DNA]</scope>
    <source>
        <strain evidence="3">METHB21</strain>
    </source>
</reference>
<dbReference type="InterPro" id="IPR007897">
    <property type="entry name" value="PHB_accumulat"/>
</dbReference>
<dbReference type="InterPro" id="IPR018247">
    <property type="entry name" value="EF_Hand_1_Ca_BS"/>
</dbReference>
<evidence type="ECO:0000313" key="4">
    <source>
        <dbReference type="Proteomes" id="UP000494216"/>
    </source>
</evidence>
<dbReference type="InterPro" id="IPR010134">
    <property type="entry name" value="PHA_reg_PhaR"/>
</dbReference>
<comment type="caution">
    <text evidence="3">The sequence shown here is derived from an EMBL/GenBank/DDBJ whole genome shotgun (WGS) entry which is preliminary data.</text>
</comment>
<dbReference type="PROSITE" id="PS00018">
    <property type="entry name" value="EF_HAND_1"/>
    <property type="match status" value="1"/>
</dbReference>
<evidence type="ECO:0000259" key="2">
    <source>
        <dbReference type="Pfam" id="PF07879"/>
    </source>
</evidence>
<dbReference type="EMBL" id="CADCXN010000067">
    <property type="protein sequence ID" value="CAA9891261.1"/>
    <property type="molecule type" value="Genomic_DNA"/>
</dbReference>
<evidence type="ECO:0000259" key="1">
    <source>
        <dbReference type="Pfam" id="PF05233"/>
    </source>
</evidence>
<keyword evidence="4" id="KW-1185">Reference proteome</keyword>
<feature type="domain" description="PHB accumulation regulatory" evidence="1">
    <location>
        <begin position="68"/>
        <end position="105"/>
    </location>
</feature>
<evidence type="ECO:0000313" key="3">
    <source>
        <dbReference type="EMBL" id="CAA9891261.1"/>
    </source>
</evidence>
<protein>
    <recommendedName>
        <fullName evidence="5">Polyhydroxyalkanoate synthesis repressor PhaR</fullName>
    </recommendedName>
</protein>